<accession>A0A8H6DSJ5</accession>
<dbReference type="EMBL" id="WNKQ01000016">
    <property type="protein sequence ID" value="KAF5846479.1"/>
    <property type="molecule type" value="Genomic_DNA"/>
</dbReference>
<dbReference type="Proteomes" id="UP000624244">
    <property type="component" value="Unassembled WGS sequence"/>
</dbReference>
<evidence type="ECO:0000313" key="2">
    <source>
        <dbReference type="Proteomes" id="UP000624244"/>
    </source>
</evidence>
<evidence type="ECO:0000313" key="1">
    <source>
        <dbReference type="EMBL" id="KAF5846479.1"/>
    </source>
</evidence>
<name>A0A8H6DSJ5_COCSA</name>
<comment type="caution">
    <text evidence="1">The sequence shown here is derived from an EMBL/GenBank/DDBJ whole genome shotgun (WGS) entry which is preliminary data.</text>
</comment>
<organism evidence="1 2">
    <name type="scientific">Cochliobolus sativus</name>
    <name type="common">Common root rot and spot blotch fungus</name>
    <name type="synonym">Bipolaris sorokiniana</name>
    <dbReference type="NCBI Taxonomy" id="45130"/>
    <lineage>
        <taxon>Eukaryota</taxon>
        <taxon>Fungi</taxon>
        <taxon>Dikarya</taxon>
        <taxon>Ascomycota</taxon>
        <taxon>Pezizomycotina</taxon>
        <taxon>Dothideomycetes</taxon>
        <taxon>Pleosporomycetidae</taxon>
        <taxon>Pleosporales</taxon>
        <taxon>Pleosporineae</taxon>
        <taxon>Pleosporaceae</taxon>
        <taxon>Bipolaris</taxon>
    </lineage>
</organism>
<proteinExistence type="predicted"/>
<dbReference type="AlphaFoldDB" id="A0A8H6DSJ5"/>
<protein>
    <submittedName>
        <fullName evidence="1">Uncharacterized protein</fullName>
    </submittedName>
</protein>
<reference evidence="1" key="1">
    <citation type="submission" date="2019-11" db="EMBL/GenBank/DDBJ databases">
        <title>Bipolaris sorokiniana Genome sequencing.</title>
        <authorList>
            <person name="Wang H."/>
        </authorList>
    </citation>
    <scope>NUCLEOTIDE SEQUENCE</scope>
</reference>
<gene>
    <name evidence="1" type="ORF">GGP41_003865</name>
</gene>
<sequence length="96" mass="11085">MRKEFYQTEHPYKAQSISMFFENHPGNYLNPGRHDCGSVLQLLMRELDTKNRPNRLSVFLARPNRMKGTLAGHKTAANVNVFDTLQAGDEQLMYVK</sequence>